<reference evidence="5" key="1">
    <citation type="journal article" date="2020" name="Fungal Divers.">
        <title>Resolving the Mortierellaceae phylogeny through synthesis of multi-gene phylogenetics and phylogenomics.</title>
        <authorList>
            <person name="Vandepol N."/>
            <person name="Liber J."/>
            <person name="Desiro A."/>
            <person name="Na H."/>
            <person name="Kennedy M."/>
            <person name="Barry K."/>
            <person name="Grigoriev I.V."/>
            <person name="Miller A.N."/>
            <person name="O'Donnell K."/>
            <person name="Stajich J.E."/>
            <person name="Bonito G."/>
        </authorList>
    </citation>
    <scope>NUCLEOTIDE SEQUENCE</scope>
    <source>
        <strain evidence="5">KOD948</strain>
    </source>
</reference>
<keyword evidence="6" id="KW-1185">Reference proteome</keyword>
<dbReference type="AlphaFoldDB" id="A0A9P6U543"/>
<evidence type="ECO:0000259" key="4">
    <source>
        <dbReference type="Pfam" id="PF10342"/>
    </source>
</evidence>
<accession>A0A9P6U543</accession>
<evidence type="ECO:0000256" key="1">
    <source>
        <dbReference type="ARBA" id="ARBA00022729"/>
    </source>
</evidence>
<dbReference type="Proteomes" id="UP000726737">
    <property type="component" value="Unassembled WGS sequence"/>
</dbReference>
<dbReference type="InterPro" id="IPR052982">
    <property type="entry name" value="SRP1/TIP1-like"/>
</dbReference>
<dbReference type="EMBL" id="JAAAJA010000183">
    <property type="protein sequence ID" value="KAG0259569.1"/>
    <property type="molecule type" value="Genomic_DNA"/>
</dbReference>
<dbReference type="PANTHER" id="PTHR40633:SF1">
    <property type="entry name" value="GPI ANCHORED SERINE-THREONINE RICH PROTEIN (AFU_ORTHOLOGUE AFUA_1G03630)"/>
    <property type="match status" value="1"/>
</dbReference>
<gene>
    <name evidence="5" type="ORF">BG011_002554</name>
</gene>
<dbReference type="InterPro" id="IPR018466">
    <property type="entry name" value="Kre9/Knh1-like_N"/>
</dbReference>
<sequence length="198" mass="19929">MKFLTILAAVAISAVAAQTETESKGRLYYTEPVGATVWTAGQNHTVSWSNECDPLSYGKLHIALYLGTGGKEGTEQALVPGVDAIGTVDCEGSQTATVFLPATLVTSDKYSIHVSTKPDQSYSAQFTIKGVDPVTTAPAPGATTTTAAGTASASASASASATPSTGADKDADTENAAGSLKAVGSTFAVLAAVGSMFL</sequence>
<feature type="domain" description="Yeast cell wall synthesis Kre9/Knh1-like N-terminal" evidence="4">
    <location>
        <begin position="32"/>
        <end position="128"/>
    </location>
</feature>
<evidence type="ECO:0000256" key="3">
    <source>
        <dbReference type="SAM" id="SignalP"/>
    </source>
</evidence>
<keyword evidence="1 3" id="KW-0732">Signal</keyword>
<proteinExistence type="predicted"/>
<evidence type="ECO:0000313" key="6">
    <source>
        <dbReference type="Proteomes" id="UP000726737"/>
    </source>
</evidence>
<evidence type="ECO:0000313" key="5">
    <source>
        <dbReference type="EMBL" id="KAG0259569.1"/>
    </source>
</evidence>
<dbReference type="PANTHER" id="PTHR40633">
    <property type="entry name" value="MATRIX PROTEIN, PUTATIVE (AFU_ORTHOLOGUE AFUA_8G05410)-RELATED"/>
    <property type="match status" value="1"/>
</dbReference>
<dbReference type="Pfam" id="PF10342">
    <property type="entry name" value="Kre9_KNH"/>
    <property type="match status" value="1"/>
</dbReference>
<dbReference type="OrthoDB" id="2432613at2759"/>
<feature type="compositionally biased region" description="Low complexity" evidence="2">
    <location>
        <begin position="139"/>
        <end position="166"/>
    </location>
</feature>
<evidence type="ECO:0000256" key="2">
    <source>
        <dbReference type="SAM" id="MobiDB-lite"/>
    </source>
</evidence>
<name>A0A9P6U543_9FUNG</name>
<protein>
    <recommendedName>
        <fullName evidence="4">Yeast cell wall synthesis Kre9/Knh1-like N-terminal domain-containing protein</fullName>
    </recommendedName>
</protein>
<comment type="caution">
    <text evidence="5">The sequence shown here is derived from an EMBL/GenBank/DDBJ whole genome shotgun (WGS) entry which is preliminary data.</text>
</comment>
<feature type="region of interest" description="Disordered" evidence="2">
    <location>
        <begin position="139"/>
        <end position="172"/>
    </location>
</feature>
<feature type="chain" id="PRO_5040475053" description="Yeast cell wall synthesis Kre9/Knh1-like N-terminal domain-containing protein" evidence="3">
    <location>
        <begin position="17"/>
        <end position="198"/>
    </location>
</feature>
<feature type="signal peptide" evidence="3">
    <location>
        <begin position="1"/>
        <end position="16"/>
    </location>
</feature>
<organism evidence="5 6">
    <name type="scientific">Mortierella polycephala</name>
    <dbReference type="NCBI Taxonomy" id="41804"/>
    <lineage>
        <taxon>Eukaryota</taxon>
        <taxon>Fungi</taxon>
        <taxon>Fungi incertae sedis</taxon>
        <taxon>Mucoromycota</taxon>
        <taxon>Mortierellomycotina</taxon>
        <taxon>Mortierellomycetes</taxon>
        <taxon>Mortierellales</taxon>
        <taxon>Mortierellaceae</taxon>
        <taxon>Mortierella</taxon>
    </lineage>
</organism>